<dbReference type="EMBL" id="CP016076">
    <property type="protein sequence ID" value="APU12392.1"/>
    <property type="molecule type" value="Genomic_DNA"/>
</dbReference>
<dbReference type="RefSeq" id="WP_075738209.1">
    <property type="nucleotide sequence ID" value="NZ_CP016076.1"/>
</dbReference>
<reference evidence="3" key="1">
    <citation type="submission" date="2016-06" db="EMBL/GenBank/DDBJ databases">
        <title>Complete genome sequence of Actinoalloteichus fjordicus DSM 46855 (=ADI127-17), type strain of the new species Actinoalloteichus fjordicus.</title>
        <authorList>
            <person name="Ruckert C."/>
            <person name="Nouioui I."/>
            <person name="Willmese J."/>
            <person name="van Wezel G."/>
            <person name="Klenk H.-P."/>
            <person name="Kalinowski J."/>
            <person name="Zotchev S.B."/>
        </authorList>
    </citation>
    <scope>NUCLEOTIDE SEQUENCE [LARGE SCALE GENOMIC DNA]</scope>
    <source>
        <strain evidence="3">ADI127-7</strain>
    </source>
</reference>
<evidence type="ECO:0000256" key="1">
    <source>
        <dbReference type="SAM" id="MobiDB-lite"/>
    </source>
</evidence>
<feature type="region of interest" description="Disordered" evidence="1">
    <location>
        <begin position="72"/>
        <end position="97"/>
    </location>
</feature>
<evidence type="ECO:0000313" key="2">
    <source>
        <dbReference type="EMBL" id="APU12392.1"/>
    </source>
</evidence>
<dbReference type="AlphaFoldDB" id="A0AAC9L998"/>
<name>A0AAC9L998_9PSEU</name>
<feature type="compositionally biased region" description="Polar residues" evidence="1">
    <location>
        <begin position="86"/>
        <end position="97"/>
    </location>
</feature>
<sequence length="97" mass="10560">MTDREPTYVTARAMISEGFDMETCTSEVAGKVYVSLSNSAWLDLEFTEEAFLHFVGLLRPLVEETLSNRARRRVGTDDAAAPAPTGVTQSGTTRGTT</sequence>
<keyword evidence="3" id="KW-1185">Reference proteome</keyword>
<accession>A0AAC9L998</accession>
<organism evidence="2 3">
    <name type="scientific">Actinoalloteichus fjordicus</name>
    <dbReference type="NCBI Taxonomy" id="1612552"/>
    <lineage>
        <taxon>Bacteria</taxon>
        <taxon>Bacillati</taxon>
        <taxon>Actinomycetota</taxon>
        <taxon>Actinomycetes</taxon>
        <taxon>Pseudonocardiales</taxon>
        <taxon>Pseudonocardiaceae</taxon>
        <taxon>Actinoalloteichus</taxon>
    </lineage>
</organism>
<protein>
    <submittedName>
        <fullName evidence="2">Uncharacterized protein</fullName>
    </submittedName>
</protein>
<evidence type="ECO:0000313" key="3">
    <source>
        <dbReference type="Proteomes" id="UP000185511"/>
    </source>
</evidence>
<gene>
    <name evidence="2" type="ORF">UA74_01520</name>
</gene>
<dbReference type="Proteomes" id="UP000185511">
    <property type="component" value="Chromosome"/>
</dbReference>
<dbReference type="KEGG" id="acad:UA74_01520"/>
<proteinExistence type="predicted"/>